<reference evidence="2 3" key="1">
    <citation type="submission" date="2013-08" db="EMBL/GenBank/DDBJ databases">
        <authorList>
            <person name="Weinstock G."/>
            <person name="Sodergren E."/>
            <person name="Wylie T."/>
            <person name="Fulton L."/>
            <person name="Fulton R."/>
            <person name="Fronick C."/>
            <person name="O'Laughlin M."/>
            <person name="Godfrey J."/>
            <person name="Miner T."/>
            <person name="Herter B."/>
            <person name="Appelbaum E."/>
            <person name="Cordes M."/>
            <person name="Lek S."/>
            <person name="Wollam A."/>
            <person name="Pepin K.H."/>
            <person name="Palsikar V.B."/>
            <person name="Mitreva M."/>
            <person name="Wilson R.K."/>
        </authorList>
    </citation>
    <scope>NUCLEOTIDE SEQUENCE [LARGE SCALE GENOMIC DNA]</scope>
    <source>
        <strain evidence="2 3">ATCC 12856</strain>
    </source>
</reference>
<feature type="transmembrane region" description="Helical" evidence="1">
    <location>
        <begin position="12"/>
        <end position="32"/>
    </location>
</feature>
<evidence type="ECO:0000313" key="2">
    <source>
        <dbReference type="EMBL" id="ERI11385.1"/>
    </source>
</evidence>
<feature type="transmembrane region" description="Helical" evidence="1">
    <location>
        <begin position="44"/>
        <end position="64"/>
    </location>
</feature>
<keyword evidence="1" id="KW-0472">Membrane</keyword>
<dbReference type="HOGENOM" id="CLU_2840132_0_0_9"/>
<dbReference type="Proteomes" id="UP000016511">
    <property type="component" value="Unassembled WGS sequence"/>
</dbReference>
<organism evidence="2 3">
    <name type="scientific">Aneurinibacillus aneurinilyticus ATCC 12856</name>
    <dbReference type="NCBI Taxonomy" id="649747"/>
    <lineage>
        <taxon>Bacteria</taxon>
        <taxon>Bacillati</taxon>
        <taxon>Bacillota</taxon>
        <taxon>Bacilli</taxon>
        <taxon>Bacillales</taxon>
        <taxon>Paenibacillaceae</taxon>
        <taxon>Aneurinibacillus group</taxon>
        <taxon>Aneurinibacillus</taxon>
    </lineage>
</organism>
<dbReference type="PATRIC" id="fig|649747.3.peg.472"/>
<keyword evidence="1" id="KW-1133">Transmembrane helix</keyword>
<dbReference type="STRING" id="649747.HMPREF0083_00529"/>
<keyword evidence="1" id="KW-0812">Transmembrane</keyword>
<evidence type="ECO:0000256" key="1">
    <source>
        <dbReference type="SAM" id="Phobius"/>
    </source>
</evidence>
<evidence type="ECO:0000313" key="3">
    <source>
        <dbReference type="Proteomes" id="UP000016511"/>
    </source>
</evidence>
<keyword evidence="3" id="KW-1185">Reference proteome</keyword>
<name>U1X8U6_ANEAE</name>
<proteinExistence type="predicted"/>
<dbReference type="EMBL" id="AWSJ01000040">
    <property type="protein sequence ID" value="ERI11385.1"/>
    <property type="molecule type" value="Genomic_DNA"/>
</dbReference>
<gene>
    <name evidence="2" type="ORF">HMPREF0083_00529</name>
</gene>
<sequence>MSGEVSMLKEFFMLVAFDLFVFLIMLFIVFKLKASPNNRRLRMLLFFCLASQLVITGAFFFKLLK</sequence>
<protein>
    <submittedName>
        <fullName evidence="2">Uncharacterized protein</fullName>
    </submittedName>
</protein>
<dbReference type="AlphaFoldDB" id="U1X8U6"/>
<comment type="caution">
    <text evidence="2">The sequence shown here is derived from an EMBL/GenBank/DDBJ whole genome shotgun (WGS) entry which is preliminary data.</text>
</comment>
<accession>U1X8U6</accession>